<proteinExistence type="predicted"/>
<protein>
    <submittedName>
        <fullName evidence="1">Uncharacterized protein</fullName>
    </submittedName>
</protein>
<gene>
    <name evidence="1" type="ORF">BLA18109_01993</name>
</gene>
<dbReference type="Proteomes" id="UP000494260">
    <property type="component" value="Unassembled WGS sequence"/>
</dbReference>
<reference evidence="1 2" key="1">
    <citation type="submission" date="2019-09" db="EMBL/GenBank/DDBJ databases">
        <authorList>
            <person name="Depoorter E."/>
        </authorList>
    </citation>
    <scope>NUCLEOTIDE SEQUENCE [LARGE SCALE GENOMIC DNA]</scope>
    <source>
        <strain evidence="1">R-18109</strain>
    </source>
</reference>
<name>A0A6P2U2W2_BURL3</name>
<evidence type="ECO:0000313" key="1">
    <source>
        <dbReference type="EMBL" id="VWC64243.1"/>
    </source>
</evidence>
<accession>A0A6P2U2W2</accession>
<organism evidence="1 2">
    <name type="scientific">Burkholderia lata (strain ATCC 17760 / DSM 23089 / LMG 22485 / NCIMB 9086 / R18194 / 383)</name>
    <dbReference type="NCBI Taxonomy" id="482957"/>
    <lineage>
        <taxon>Bacteria</taxon>
        <taxon>Pseudomonadati</taxon>
        <taxon>Pseudomonadota</taxon>
        <taxon>Betaproteobacteria</taxon>
        <taxon>Burkholderiales</taxon>
        <taxon>Burkholderiaceae</taxon>
        <taxon>Burkholderia</taxon>
        <taxon>Burkholderia cepacia complex</taxon>
    </lineage>
</organism>
<dbReference type="AlphaFoldDB" id="A0A6P2U2W2"/>
<evidence type="ECO:0000313" key="2">
    <source>
        <dbReference type="Proteomes" id="UP000494260"/>
    </source>
</evidence>
<sequence length="34" mass="3529">MTSNDIPAMDASLTLKTVRVSGLIETEDGDGFSG</sequence>
<dbReference type="EMBL" id="CABVQH010000005">
    <property type="protein sequence ID" value="VWC64243.1"/>
    <property type="molecule type" value="Genomic_DNA"/>
</dbReference>